<dbReference type="InterPro" id="IPR041796">
    <property type="entry name" value="Mre11_N"/>
</dbReference>
<accession>A0A2W7I569</accession>
<dbReference type="GO" id="GO:0006260">
    <property type="term" value="P:DNA replication"/>
    <property type="evidence" value="ECO:0007669"/>
    <property type="project" value="UniProtKB-KW"/>
</dbReference>
<keyword evidence="5 7" id="KW-0378">Hydrolase</keyword>
<evidence type="ECO:0000313" key="11">
    <source>
        <dbReference type="Proteomes" id="UP000249542"/>
    </source>
</evidence>
<comment type="subunit">
    <text evidence="2 7">Heterodimer of SbcC and SbcD.</text>
</comment>
<keyword evidence="7" id="KW-0235">DNA replication</keyword>
<dbReference type="InterPro" id="IPR029052">
    <property type="entry name" value="Metallo-depent_PP-like"/>
</dbReference>
<dbReference type="GO" id="GO:0004519">
    <property type="term" value="F:endonuclease activity"/>
    <property type="evidence" value="ECO:0007669"/>
    <property type="project" value="UniProtKB-KW"/>
</dbReference>
<dbReference type="EMBL" id="QKYV01000004">
    <property type="protein sequence ID" value="PZW40622.1"/>
    <property type="molecule type" value="Genomic_DNA"/>
</dbReference>
<evidence type="ECO:0000313" key="10">
    <source>
        <dbReference type="EMBL" id="PZW40622.1"/>
    </source>
</evidence>
<dbReference type="InterPro" id="IPR050535">
    <property type="entry name" value="DNA_Repair-Maintenance_Comp"/>
</dbReference>
<keyword evidence="11" id="KW-1185">Reference proteome</keyword>
<name>A0A2W7I569_9FLAO</name>
<comment type="similarity">
    <text evidence="1 7">Belongs to the SbcD family.</text>
</comment>
<evidence type="ECO:0000256" key="6">
    <source>
        <dbReference type="ARBA" id="ARBA00022839"/>
    </source>
</evidence>
<dbReference type="InterPro" id="IPR004593">
    <property type="entry name" value="SbcD"/>
</dbReference>
<reference evidence="10 11" key="1">
    <citation type="submission" date="2018-06" db="EMBL/GenBank/DDBJ databases">
        <title>Genomic Encyclopedia of Archaeal and Bacterial Type Strains, Phase II (KMG-II): from individual species to whole genera.</title>
        <authorList>
            <person name="Goeker M."/>
        </authorList>
    </citation>
    <scope>NUCLEOTIDE SEQUENCE [LARGE SCALE GENOMIC DNA]</scope>
    <source>
        <strain evidence="10 11">DSM 15361</strain>
    </source>
</reference>
<evidence type="ECO:0000259" key="9">
    <source>
        <dbReference type="Pfam" id="PF12320"/>
    </source>
</evidence>
<proteinExistence type="inferred from homology"/>
<evidence type="ECO:0000256" key="2">
    <source>
        <dbReference type="ARBA" id="ARBA00011322"/>
    </source>
</evidence>
<organism evidence="10 11">
    <name type="scientific">Mesonia algae</name>
    <dbReference type="NCBI Taxonomy" id="213248"/>
    <lineage>
        <taxon>Bacteria</taxon>
        <taxon>Pseudomonadati</taxon>
        <taxon>Bacteroidota</taxon>
        <taxon>Flavobacteriia</taxon>
        <taxon>Flavobacteriales</taxon>
        <taxon>Flavobacteriaceae</taxon>
        <taxon>Mesonia</taxon>
    </lineage>
</organism>
<dbReference type="Proteomes" id="UP000249542">
    <property type="component" value="Unassembled WGS sequence"/>
</dbReference>
<comment type="function">
    <text evidence="7">SbcCD cleaves DNA hairpin structures. These structures can inhibit DNA replication and are intermediates in certain DNA recombination reactions. The complex acts as a 3'-&gt;5' double strand exonuclease that can open hairpins. It also has a 5' single-strand endonuclease activity.</text>
</comment>
<dbReference type="NCBIfam" id="TIGR00619">
    <property type="entry name" value="sbcd"/>
    <property type="match status" value="1"/>
</dbReference>
<keyword evidence="7" id="KW-0255">Endonuclease</keyword>
<evidence type="ECO:0000256" key="5">
    <source>
        <dbReference type="ARBA" id="ARBA00022801"/>
    </source>
</evidence>
<dbReference type="GO" id="GO:0008408">
    <property type="term" value="F:3'-5' exonuclease activity"/>
    <property type="evidence" value="ECO:0007669"/>
    <property type="project" value="InterPro"/>
</dbReference>
<dbReference type="Pfam" id="PF12320">
    <property type="entry name" value="SbcD_C"/>
    <property type="match status" value="1"/>
</dbReference>
<dbReference type="PANTHER" id="PTHR30337">
    <property type="entry name" value="COMPONENT OF ATP-DEPENDENT DSDNA EXONUCLEASE"/>
    <property type="match status" value="1"/>
</dbReference>
<dbReference type="AlphaFoldDB" id="A0A2W7I569"/>
<keyword evidence="4 7" id="KW-0540">Nuclease</keyword>
<evidence type="ECO:0000256" key="1">
    <source>
        <dbReference type="ARBA" id="ARBA00010555"/>
    </source>
</evidence>
<evidence type="ECO:0000256" key="4">
    <source>
        <dbReference type="ARBA" id="ARBA00022722"/>
    </source>
</evidence>
<dbReference type="PANTHER" id="PTHR30337:SF0">
    <property type="entry name" value="NUCLEASE SBCCD SUBUNIT D"/>
    <property type="match status" value="1"/>
</dbReference>
<feature type="domain" description="Calcineurin-like phosphoesterase" evidence="8">
    <location>
        <begin position="1"/>
        <end position="228"/>
    </location>
</feature>
<protein>
    <recommendedName>
        <fullName evidence="3 7">Nuclease SbcCD subunit D</fullName>
    </recommendedName>
</protein>
<gene>
    <name evidence="7" type="primary">sbcD</name>
    <name evidence="10" type="ORF">LX95_01689</name>
</gene>
<evidence type="ECO:0000256" key="7">
    <source>
        <dbReference type="RuleBase" id="RU363069"/>
    </source>
</evidence>
<dbReference type="RefSeq" id="WP_111540992.1">
    <property type="nucleotide sequence ID" value="NZ_QKYV01000004.1"/>
</dbReference>
<keyword evidence="6 7" id="KW-0269">Exonuclease</keyword>
<dbReference type="Gene3D" id="3.60.21.10">
    <property type="match status" value="1"/>
</dbReference>
<dbReference type="Pfam" id="PF00149">
    <property type="entry name" value="Metallophos"/>
    <property type="match status" value="1"/>
</dbReference>
<dbReference type="GO" id="GO:0006310">
    <property type="term" value="P:DNA recombination"/>
    <property type="evidence" value="ECO:0007669"/>
    <property type="project" value="UniProtKB-KW"/>
</dbReference>
<dbReference type="SUPFAM" id="SSF56300">
    <property type="entry name" value="Metallo-dependent phosphatases"/>
    <property type="match status" value="1"/>
</dbReference>
<evidence type="ECO:0000259" key="8">
    <source>
        <dbReference type="Pfam" id="PF00149"/>
    </source>
</evidence>
<evidence type="ECO:0000256" key="3">
    <source>
        <dbReference type="ARBA" id="ARBA00013365"/>
    </source>
</evidence>
<dbReference type="CDD" id="cd00840">
    <property type="entry name" value="MPP_Mre11_N"/>
    <property type="match status" value="1"/>
</dbReference>
<sequence>MKILHTADWHIGKRLHKHYLYEDFNLFIQWLCKLVSDEKIEVILVSGDVFDLANPSAEARKQYYQTLVTLKNLNCRLIITGGNHDSPSMLDAPKGLLSALQMDVIGGLPKNMEDCIIPLPHNENPKVVIAALPYLRDADVRLANEGNTYEERLAAIRKGIQTKFDEAAEICQEKYPQIPALAMGHLYAAGVSTSESERDIQIGNQAAFKAEQFNSYFSYVALGHIHQPQRINAQIPTFYSGSPLMLSFSERKDEKRVLLLDTENGFEPKSIPIPSFRKLLKLKGNLAELKLKLTDLKFEENLATLVEVEMQEEHYSTQKLADLDELVSNFNQENVEIIKHRAHFKNQQLQSSEVFGAQQNLADLEPKEVFESLLKNEAFSDEEKQELLHTFDELKEMQHTSD</sequence>
<dbReference type="InterPro" id="IPR026843">
    <property type="entry name" value="SbcD_C"/>
</dbReference>
<dbReference type="InterPro" id="IPR004843">
    <property type="entry name" value="Calcineurin-like_PHP"/>
</dbReference>
<keyword evidence="7" id="KW-0233">DNA recombination</keyword>
<feature type="domain" description="Nuclease SbcCD subunit D C-terminal" evidence="9">
    <location>
        <begin position="276"/>
        <end position="377"/>
    </location>
</feature>
<comment type="caution">
    <text evidence="10">The sequence shown here is derived from an EMBL/GenBank/DDBJ whole genome shotgun (WGS) entry which is preliminary data.</text>
</comment>